<dbReference type="OrthoDB" id="3269405at2759"/>
<evidence type="ECO:0000256" key="1">
    <source>
        <dbReference type="SAM" id="MobiDB-lite"/>
    </source>
</evidence>
<dbReference type="AlphaFoldDB" id="M2R322"/>
<sequence length="402" mass="44096">MSPSQSPRSPVGPHSPQGWNVAAGNEETFQQSTVHHGQNLARSPYISYTAQAQSFQGQVPITAPPVASPYPYPPPQWGTNQAQHYYANPTPVHRHDGYSSTSSAPQHNYRQISTGNFGQSALGAANPSQYRQTYAGQSGNLLGPDAAYWNPSAGGVMPPATASHLPGGSAGAQTIAPSQLSSAAAQYGGAGRTVAQNALSCGPSQNGIMIPQRTYQPLMQSDRRRYVEEVTLEEPIMFYVYRPQYISPGFHPAARPQLSCGVSLRDCINNRFDFLEGREELMFVDRGPSISIRLMWPGYAPWSRQIPTRDFRSPPGPITRSKLARNVAKTVQRFIEASRIFPTIPHTDRFTVQEMQDRPMEDQSQAIWKVGTGSIGLDDLILLGLQHVSMGSWQAHLLLIRN</sequence>
<protein>
    <submittedName>
        <fullName evidence="2">Uncharacterized protein</fullName>
    </submittedName>
</protein>
<dbReference type="HOGENOM" id="CLU_685115_0_0_1"/>
<reference evidence="2 3" key="1">
    <citation type="journal article" date="2012" name="Proc. Natl. Acad. Sci. U.S.A.">
        <title>Comparative genomics of Ceriporiopsis subvermispora and Phanerochaete chrysosporium provide insight into selective ligninolysis.</title>
        <authorList>
            <person name="Fernandez-Fueyo E."/>
            <person name="Ruiz-Duenas F.J."/>
            <person name="Ferreira P."/>
            <person name="Floudas D."/>
            <person name="Hibbett D.S."/>
            <person name="Canessa P."/>
            <person name="Larrondo L.F."/>
            <person name="James T.Y."/>
            <person name="Seelenfreund D."/>
            <person name="Lobos S."/>
            <person name="Polanco R."/>
            <person name="Tello M."/>
            <person name="Honda Y."/>
            <person name="Watanabe T."/>
            <person name="Watanabe T."/>
            <person name="Ryu J.S."/>
            <person name="Kubicek C.P."/>
            <person name="Schmoll M."/>
            <person name="Gaskell J."/>
            <person name="Hammel K.E."/>
            <person name="St John F.J."/>
            <person name="Vanden Wymelenberg A."/>
            <person name="Sabat G."/>
            <person name="Splinter BonDurant S."/>
            <person name="Syed K."/>
            <person name="Yadav J.S."/>
            <person name="Doddapaneni H."/>
            <person name="Subramanian V."/>
            <person name="Lavin J.L."/>
            <person name="Oguiza J.A."/>
            <person name="Perez G."/>
            <person name="Pisabarro A.G."/>
            <person name="Ramirez L."/>
            <person name="Santoyo F."/>
            <person name="Master E."/>
            <person name="Coutinho P.M."/>
            <person name="Henrissat B."/>
            <person name="Lombard V."/>
            <person name="Magnuson J.K."/>
            <person name="Kuees U."/>
            <person name="Hori C."/>
            <person name="Igarashi K."/>
            <person name="Samejima M."/>
            <person name="Held B.W."/>
            <person name="Barry K.W."/>
            <person name="LaButti K.M."/>
            <person name="Lapidus A."/>
            <person name="Lindquist E.A."/>
            <person name="Lucas S.M."/>
            <person name="Riley R."/>
            <person name="Salamov A.A."/>
            <person name="Hoffmeister D."/>
            <person name="Schwenk D."/>
            <person name="Hadar Y."/>
            <person name="Yarden O."/>
            <person name="de Vries R.P."/>
            <person name="Wiebenga A."/>
            <person name="Stenlid J."/>
            <person name="Eastwood D."/>
            <person name="Grigoriev I.V."/>
            <person name="Berka R.M."/>
            <person name="Blanchette R.A."/>
            <person name="Kersten P."/>
            <person name="Martinez A.T."/>
            <person name="Vicuna R."/>
            <person name="Cullen D."/>
        </authorList>
    </citation>
    <scope>NUCLEOTIDE SEQUENCE [LARGE SCALE GENOMIC DNA]</scope>
    <source>
        <strain evidence="2 3">B</strain>
    </source>
</reference>
<dbReference type="EMBL" id="KB445794">
    <property type="protein sequence ID" value="EMD38915.1"/>
    <property type="molecule type" value="Genomic_DNA"/>
</dbReference>
<name>M2R322_CERS8</name>
<organism evidence="2 3">
    <name type="scientific">Ceriporiopsis subvermispora (strain B)</name>
    <name type="common">White-rot fungus</name>
    <name type="synonym">Gelatoporia subvermispora</name>
    <dbReference type="NCBI Taxonomy" id="914234"/>
    <lineage>
        <taxon>Eukaryota</taxon>
        <taxon>Fungi</taxon>
        <taxon>Dikarya</taxon>
        <taxon>Basidiomycota</taxon>
        <taxon>Agaricomycotina</taxon>
        <taxon>Agaricomycetes</taxon>
        <taxon>Polyporales</taxon>
        <taxon>Gelatoporiaceae</taxon>
        <taxon>Gelatoporia</taxon>
    </lineage>
</organism>
<proteinExistence type="predicted"/>
<evidence type="ECO:0000313" key="2">
    <source>
        <dbReference type="EMBL" id="EMD38915.1"/>
    </source>
</evidence>
<keyword evidence="3" id="KW-1185">Reference proteome</keyword>
<dbReference type="Proteomes" id="UP000016930">
    <property type="component" value="Unassembled WGS sequence"/>
</dbReference>
<gene>
    <name evidence="2" type="ORF">CERSUDRAFT_122431</name>
</gene>
<feature type="region of interest" description="Disordered" evidence="1">
    <location>
        <begin position="1"/>
        <end position="24"/>
    </location>
</feature>
<dbReference type="STRING" id="914234.M2R322"/>
<feature type="region of interest" description="Disordered" evidence="1">
    <location>
        <begin position="94"/>
        <end position="114"/>
    </location>
</feature>
<accession>M2R322</accession>
<evidence type="ECO:0000313" key="3">
    <source>
        <dbReference type="Proteomes" id="UP000016930"/>
    </source>
</evidence>
<feature type="compositionally biased region" description="Polar residues" evidence="1">
    <location>
        <begin position="98"/>
        <end position="114"/>
    </location>
</feature>